<evidence type="ECO:0000313" key="5">
    <source>
        <dbReference type="EMBL" id="KAA4990361.1"/>
    </source>
</evidence>
<keyword evidence="1" id="KW-0808">Transferase</keyword>
<dbReference type="CDD" id="cd00830">
    <property type="entry name" value="KAS_III"/>
    <property type="match status" value="1"/>
</dbReference>
<dbReference type="Gene3D" id="3.40.47.10">
    <property type="match status" value="1"/>
</dbReference>
<dbReference type="PANTHER" id="PTHR34069">
    <property type="entry name" value="3-OXOACYL-[ACYL-CARRIER-PROTEIN] SYNTHASE 3"/>
    <property type="match status" value="1"/>
</dbReference>
<feature type="domain" description="Beta-ketoacyl-[acyl-carrier-protein] synthase III N-terminal" evidence="4">
    <location>
        <begin position="114"/>
        <end position="192"/>
    </location>
</feature>
<protein>
    <submittedName>
        <fullName evidence="5">Ketoacyl-ACP synthase III</fullName>
    </submittedName>
</protein>
<dbReference type="GO" id="GO:0006633">
    <property type="term" value="P:fatty acid biosynthetic process"/>
    <property type="evidence" value="ECO:0007669"/>
    <property type="project" value="InterPro"/>
</dbReference>
<dbReference type="Pfam" id="PF08545">
    <property type="entry name" value="ACP_syn_III"/>
    <property type="match status" value="1"/>
</dbReference>
<evidence type="ECO:0000256" key="1">
    <source>
        <dbReference type="ARBA" id="ARBA00022679"/>
    </source>
</evidence>
<dbReference type="RefSeq" id="WP_005809367.1">
    <property type="nucleotide sequence ID" value="NZ_CP119603.1"/>
</dbReference>
<feature type="domain" description="Beta-ketoacyl-[acyl-carrier-protein] synthase III C-terminal" evidence="3">
    <location>
        <begin position="257"/>
        <end position="338"/>
    </location>
</feature>
<organism evidence="5 6">
    <name type="scientific">Bacteroides fragilis</name>
    <dbReference type="NCBI Taxonomy" id="817"/>
    <lineage>
        <taxon>Bacteria</taxon>
        <taxon>Pseudomonadati</taxon>
        <taxon>Bacteroidota</taxon>
        <taxon>Bacteroidia</taxon>
        <taxon>Bacteroidales</taxon>
        <taxon>Bacteroidaceae</taxon>
        <taxon>Bacteroides</taxon>
    </lineage>
</organism>
<dbReference type="SUPFAM" id="SSF53901">
    <property type="entry name" value="Thiolase-like"/>
    <property type="match status" value="1"/>
</dbReference>
<sequence>MASLSINHLKVVGMSACIPTQIEENKDLSIFKDIAEAEKTITLTGIERRRMVTPGTTASDLTVKAVEKIIKDLKWEKETIDCFIYVCTSRDYIAPQTSCTLQHRLGLSEKCFVLDLPLGCSGWVYGLSVIGSLLSHGCFKRGLLVAAETNTQNRSLKDRTVRPLFGDAATVTAVEYSPESNKPFNFVYGVDGSGFDAVWTKYGGMRYPTTVNSLQETEVEPGVIRKGTDMVVKGMDVFAFAIKRPPHSLKELISIFNIDTDSIDFLFLHQANKFINEKIRKSLKIPVEKVPYCIQDFGNVTSASIPLTMITQCQDALSTKKNHCIACGFGVGLAWASVEFETENMIVSDLVEY</sequence>
<evidence type="ECO:0000313" key="6">
    <source>
        <dbReference type="Proteomes" id="UP000460666"/>
    </source>
</evidence>
<keyword evidence="2" id="KW-0012">Acyltransferase</keyword>
<dbReference type="GO" id="GO:0004315">
    <property type="term" value="F:3-oxoacyl-[acyl-carrier-protein] synthase activity"/>
    <property type="evidence" value="ECO:0007669"/>
    <property type="project" value="InterPro"/>
</dbReference>
<reference evidence="5 6" key="1">
    <citation type="journal article" date="2019" name="Nat. Med.">
        <title>A library of human gut bacterial isolates paired with longitudinal multiomics data enables mechanistic microbiome research.</title>
        <authorList>
            <person name="Poyet M."/>
            <person name="Groussin M."/>
            <person name="Gibbons S.M."/>
            <person name="Avila-Pacheco J."/>
            <person name="Jiang X."/>
            <person name="Kearney S.M."/>
            <person name="Perrotta A.R."/>
            <person name="Berdy B."/>
            <person name="Zhao S."/>
            <person name="Lieberman T.D."/>
            <person name="Swanson P.K."/>
            <person name="Smith M."/>
            <person name="Roesemann S."/>
            <person name="Alexander J.E."/>
            <person name="Rich S.A."/>
            <person name="Livny J."/>
            <person name="Vlamakis H."/>
            <person name="Clish C."/>
            <person name="Bullock K."/>
            <person name="Deik A."/>
            <person name="Scott J."/>
            <person name="Pierce K.A."/>
            <person name="Xavier R.J."/>
            <person name="Alm E.J."/>
        </authorList>
    </citation>
    <scope>NUCLEOTIDE SEQUENCE [LARGE SCALE GENOMIC DNA]</scope>
    <source>
        <strain evidence="5 6">BIOML-A46</strain>
    </source>
</reference>
<dbReference type="PANTHER" id="PTHR34069:SF2">
    <property type="entry name" value="BETA-KETOACYL-[ACYL-CARRIER-PROTEIN] SYNTHASE III"/>
    <property type="match status" value="1"/>
</dbReference>
<evidence type="ECO:0000256" key="2">
    <source>
        <dbReference type="ARBA" id="ARBA00023315"/>
    </source>
</evidence>
<dbReference type="Proteomes" id="UP000460666">
    <property type="component" value="Unassembled WGS sequence"/>
</dbReference>
<gene>
    <name evidence="5" type="ORF">F2Z89_22815</name>
</gene>
<dbReference type="AlphaFoldDB" id="A0A3E5CY25"/>
<proteinExistence type="predicted"/>
<dbReference type="InterPro" id="IPR013747">
    <property type="entry name" value="ACP_syn_III_C"/>
</dbReference>
<name>A0A3E5CY25_BACFG</name>
<dbReference type="GO" id="GO:0044550">
    <property type="term" value="P:secondary metabolite biosynthetic process"/>
    <property type="evidence" value="ECO:0007669"/>
    <property type="project" value="TreeGrafter"/>
</dbReference>
<accession>A0A3E5CY25</accession>
<comment type="caution">
    <text evidence="5">The sequence shown here is derived from an EMBL/GenBank/DDBJ whole genome shotgun (WGS) entry which is preliminary data.</text>
</comment>
<dbReference type="InterPro" id="IPR016039">
    <property type="entry name" value="Thiolase-like"/>
</dbReference>
<dbReference type="Pfam" id="PF08541">
    <property type="entry name" value="ACP_syn_III_C"/>
    <property type="match status" value="1"/>
</dbReference>
<evidence type="ECO:0000259" key="3">
    <source>
        <dbReference type="Pfam" id="PF08541"/>
    </source>
</evidence>
<dbReference type="EMBL" id="VWCJ01000033">
    <property type="protein sequence ID" value="KAA4990361.1"/>
    <property type="molecule type" value="Genomic_DNA"/>
</dbReference>
<evidence type="ECO:0000259" key="4">
    <source>
        <dbReference type="Pfam" id="PF08545"/>
    </source>
</evidence>
<dbReference type="InterPro" id="IPR013751">
    <property type="entry name" value="ACP_syn_III_N"/>
</dbReference>